<dbReference type="EMBL" id="CU928161">
    <property type="protein sequence ID" value="CAR02482.1"/>
    <property type="molecule type" value="Genomic_DNA"/>
</dbReference>
<protein>
    <submittedName>
        <fullName evidence="1">Uncharacterized protein</fullName>
    </submittedName>
</protein>
<name>B7MJC9_ECO45</name>
<organism evidence="1 2">
    <name type="scientific">Escherichia coli O45:K1 (strain S88 / ExPEC)</name>
    <dbReference type="NCBI Taxonomy" id="585035"/>
    <lineage>
        <taxon>Bacteria</taxon>
        <taxon>Pseudomonadati</taxon>
        <taxon>Pseudomonadota</taxon>
        <taxon>Gammaproteobacteria</taxon>
        <taxon>Enterobacterales</taxon>
        <taxon>Enterobacteriaceae</taxon>
        <taxon>Escherichia</taxon>
    </lineage>
</organism>
<dbReference type="Proteomes" id="UP000000747">
    <property type="component" value="Chromosome"/>
</dbReference>
<dbReference type="AlphaFoldDB" id="B7MJC9"/>
<reference evidence="2" key="1">
    <citation type="journal article" date="2009" name="PLoS Genet.">
        <title>Organised genome dynamics in the Escherichia coli species results in highly diverse adaptive paths.</title>
        <authorList>
            <person name="Touchon M."/>
            <person name="Hoede C."/>
            <person name="Tenaillon O."/>
            <person name="Barbe V."/>
            <person name="Baeriswyl S."/>
            <person name="Bidet P."/>
            <person name="Bingen E."/>
            <person name="Bonacorsi S."/>
            <person name="Bouchier C."/>
            <person name="Bouvet O."/>
            <person name="Calteau A."/>
            <person name="Chiapello H."/>
            <person name="Clermont O."/>
            <person name="Cruveiller S."/>
            <person name="Danchin A."/>
            <person name="Diard M."/>
            <person name="Dossat C."/>
            <person name="Karoui M.E."/>
            <person name="Frapy E."/>
            <person name="Garry L."/>
            <person name="Ghigo J.M."/>
            <person name="Gilles A.M."/>
            <person name="Johnson J."/>
            <person name="Le Bouguenec C."/>
            <person name="Lescat M."/>
            <person name="Mangenot S."/>
            <person name="Martinez-Jehanne V."/>
            <person name="Matic I."/>
            <person name="Nassif X."/>
            <person name="Oztas S."/>
            <person name="Petit M.A."/>
            <person name="Pichon C."/>
            <person name="Rouy Z."/>
            <person name="Ruf C.S."/>
            <person name="Schneider D."/>
            <person name="Tourret J."/>
            <person name="Vacherie B."/>
            <person name="Vallenet D."/>
            <person name="Medigue C."/>
            <person name="Rocha E.P.C."/>
            <person name="Denamur E."/>
        </authorList>
    </citation>
    <scope>NUCLEOTIDE SEQUENCE [LARGE SCALE GENOMIC DNA]</scope>
    <source>
        <strain evidence="2">S88 / ExPEC</strain>
    </source>
</reference>
<evidence type="ECO:0000313" key="1">
    <source>
        <dbReference type="EMBL" id="CAR02482.1"/>
    </source>
</evidence>
<evidence type="ECO:0000313" key="2">
    <source>
        <dbReference type="Proteomes" id="UP000000747"/>
    </source>
</evidence>
<dbReference type="HOGENOM" id="CLU_216800_0_0_6"/>
<keyword evidence="2" id="KW-1185">Reference proteome</keyword>
<sequence>MFADKLQILLATGASPTTLNGQASSFIYRIATLTTMSGRYSQVVQAAHFYCCVAL</sequence>
<accession>B7MJC9</accession>
<gene>
    <name evidence="1" type="ordered locus">ECS88_1156</name>
</gene>
<dbReference type="KEGG" id="ecz:ECS88_1156"/>
<proteinExistence type="predicted"/>